<dbReference type="GO" id="GO:0005524">
    <property type="term" value="F:ATP binding"/>
    <property type="evidence" value="ECO:0007669"/>
    <property type="project" value="UniProtKB-UniRule"/>
</dbReference>
<evidence type="ECO:0000256" key="5">
    <source>
        <dbReference type="ARBA" id="ARBA00019926"/>
    </source>
</evidence>
<dbReference type="SUPFAM" id="SSF52540">
    <property type="entry name" value="P-loop containing nucleoside triphosphate hydrolases"/>
    <property type="match status" value="1"/>
</dbReference>
<dbReference type="InterPro" id="IPR023477">
    <property type="entry name" value="Adenylate_kinase_AdkA"/>
</dbReference>
<comment type="subcellular location">
    <subcellularLocation>
        <location evidence="2 12">Cytoplasm</location>
    </subcellularLocation>
</comment>
<evidence type="ECO:0000256" key="2">
    <source>
        <dbReference type="ARBA" id="ARBA00004496"/>
    </source>
</evidence>
<dbReference type="Proteomes" id="UP000586694">
    <property type="component" value="Unassembled WGS sequence"/>
</dbReference>
<evidence type="ECO:0000256" key="9">
    <source>
        <dbReference type="ARBA" id="ARBA00022777"/>
    </source>
</evidence>
<keyword evidence="10 12" id="KW-0067">ATP-binding</keyword>
<evidence type="ECO:0000256" key="4">
    <source>
        <dbReference type="ARBA" id="ARBA00012955"/>
    </source>
</evidence>
<comment type="caution">
    <text evidence="14">The sequence shown here is derived from an EMBL/GenBank/DDBJ whole genome shotgun (WGS) entry which is preliminary data.</text>
</comment>
<evidence type="ECO:0000256" key="6">
    <source>
        <dbReference type="ARBA" id="ARBA00022490"/>
    </source>
</evidence>
<reference evidence="14 15" key="1">
    <citation type="journal article" date="2019" name="Environ. Microbiol.">
        <title>Genomics insights into ecotype formation of ammonia-oxidizing archaea in the deep ocean.</title>
        <authorList>
            <person name="Wang Y."/>
            <person name="Huang J.M."/>
            <person name="Cui G.J."/>
            <person name="Nunoura T."/>
            <person name="Takaki Y."/>
            <person name="Li W.L."/>
            <person name="Li J."/>
            <person name="Gao Z.M."/>
            <person name="Takai K."/>
            <person name="Zhang A.Q."/>
            <person name="Stepanauskas R."/>
        </authorList>
    </citation>
    <scope>NUCLEOTIDE SEQUENCE [LARGE SCALE GENOMIC DNA]</scope>
    <source>
        <strain evidence="14 15">L19b</strain>
    </source>
</reference>
<feature type="domain" description="AAA+ ATPase" evidence="13">
    <location>
        <begin position="3"/>
        <end position="143"/>
    </location>
</feature>
<dbReference type="InterPro" id="IPR003593">
    <property type="entry name" value="AAA+_ATPase"/>
</dbReference>
<evidence type="ECO:0000313" key="14">
    <source>
        <dbReference type="EMBL" id="NWJ99194.1"/>
    </source>
</evidence>
<dbReference type="GO" id="GO:0005737">
    <property type="term" value="C:cytoplasm"/>
    <property type="evidence" value="ECO:0007669"/>
    <property type="project" value="UniProtKB-SubCell"/>
</dbReference>
<evidence type="ECO:0000259" key="13">
    <source>
        <dbReference type="SMART" id="SM00382"/>
    </source>
</evidence>
<comment type="caution">
    <text evidence="12">Lacks conserved residue(s) required for the propagation of feature annotation.</text>
</comment>
<dbReference type="Gene3D" id="3.40.50.300">
    <property type="entry name" value="P-loop containing nucleotide triphosphate hydrolases"/>
    <property type="match status" value="1"/>
</dbReference>
<evidence type="ECO:0000256" key="3">
    <source>
        <dbReference type="ARBA" id="ARBA00007088"/>
    </source>
</evidence>
<dbReference type="GO" id="GO:0004017">
    <property type="term" value="F:AMP kinase activity"/>
    <property type="evidence" value="ECO:0007669"/>
    <property type="project" value="UniProtKB-UniRule"/>
</dbReference>
<protein>
    <recommendedName>
        <fullName evidence="5 12">Adenylate kinase</fullName>
        <shortName evidence="12">AK</shortName>
        <ecNumber evidence="4 12">2.7.4.3</ecNumber>
    </recommendedName>
    <alternativeName>
        <fullName evidence="11 12">ATP-AMP transphosphorylase</fullName>
    </alternativeName>
</protein>
<dbReference type="EC" id="2.7.4.3" evidence="4 12"/>
<keyword evidence="7 12" id="KW-0808">Transferase</keyword>
<dbReference type="Pfam" id="PF13207">
    <property type="entry name" value="AAA_17"/>
    <property type="match status" value="1"/>
</dbReference>
<keyword evidence="8 12" id="KW-0547">Nucleotide-binding</keyword>
<comment type="similarity">
    <text evidence="3 12">Belongs to the archaeal adenylate kinase family.</text>
</comment>
<keyword evidence="9 12" id="KW-0418">Kinase</keyword>
<evidence type="ECO:0000256" key="7">
    <source>
        <dbReference type="ARBA" id="ARBA00022679"/>
    </source>
</evidence>
<dbReference type="SMART" id="SM00382">
    <property type="entry name" value="AAA"/>
    <property type="match status" value="1"/>
</dbReference>
<evidence type="ECO:0000256" key="1">
    <source>
        <dbReference type="ARBA" id="ARBA00000582"/>
    </source>
</evidence>
<dbReference type="HAMAP" id="MF_00234">
    <property type="entry name" value="Adenylate_kinase_AdkA"/>
    <property type="match status" value="1"/>
</dbReference>
<dbReference type="AlphaFoldDB" id="A0A7K4ND45"/>
<sequence length="192" mass="21125">MVDNKKVVIVGIPGVGKTSLVAKLVELIIQQRKTVSVHSFGTVMLEEAIKNGVKDRDELRTLPIEKQQDLQKMAAEKISKMEDDVVLIDTHAFISTKSGFYPGLPNYVIQIIQPTNFIAITASPDEIHNRRMKDNTRNRDTISIEDIKKELAVQDAMLSSCSVLSGSPMKVVFNHEGKVDEVAVAVLGAIGL</sequence>
<comment type="catalytic activity">
    <reaction evidence="1 12">
        <text>AMP + ATP = 2 ADP</text>
        <dbReference type="Rhea" id="RHEA:12973"/>
        <dbReference type="ChEBI" id="CHEBI:30616"/>
        <dbReference type="ChEBI" id="CHEBI:456215"/>
        <dbReference type="ChEBI" id="CHEBI:456216"/>
        <dbReference type="EC" id="2.7.4.3"/>
    </reaction>
</comment>
<accession>A0A7K4ND45</accession>
<evidence type="ECO:0000256" key="10">
    <source>
        <dbReference type="ARBA" id="ARBA00022840"/>
    </source>
</evidence>
<gene>
    <name evidence="12" type="primary">adkA</name>
    <name evidence="14" type="ORF">HX802_00810</name>
</gene>
<evidence type="ECO:0000313" key="15">
    <source>
        <dbReference type="Proteomes" id="UP000586694"/>
    </source>
</evidence>
<proteinExistence type="inferred from homology"/>
<name>A0A7K4ND45_9ARCH</name>
<dbReference type="NCBIfam" id="NF003122">
    <property type="entry name" value="PRK04040.1"/>
    <property type="match status" value="1"/>
</dbReference>
<dbReference type="EMBL" id="JACASU010000005">
    <property type="protein sequence ID" value="NWJ99194.1"/>
    <property type="molecule type" value="Genomic_DNA"/>
</dbReference>
<evidence type="ECO:0000256" key="11">
    <source>
        <dbReference type="ARBA" id="ARBA00033336"/>
    </source>
</evidence>
<keyword evidence="6 12" id="KW-0963">Cytoplasm</keyword>
<organism evidence="14 15">
    <name type="scientific">Marine Group I thaumarchaeote</name>
    <dbReference type="NCBI Taxonomy" id="2511932"/>
    <lineage>
        <taxon>Archaea</taxon>
        <taxon>Nitrososphaerota</taxon>
        <taxon>Marine Group I</taxon>
    </lineage>
</organism>
<evidence type="ECO:0000256" key="12">
    <source>
        <dbReference type="HAMAP-Rule" id="MF_00234"/>
    </source>
</evidence>
<evidence type="ECO:0000256" key="8">
    <source>
        <dbReference type="ARBA" id="ARBA00022741"/>
    </source>
</evidence>
<dbReference type="InterPro" id="IPR027417">
    <property type="entry name" value="P-loop_NTPase"/>
</dbReference>